<evidence type="ECO:0000313" key="3">
    <source>
        <dbReference type="Proteomes" id="UP001285441"/>
    </source>
</evidence>
<evidence type="ECO:0000313" key="2">
    <source>
        <dbReference type="EMBL" id="KAK3368127.1"/>
    </source>
</evidence>
<evidence type="ECO:0000256" key="1">
    <source>
        <dbReference type="SAM" id="Phobius"/>
    </source>
</evidence>
<organism evidence="2 3">
    <name type="scientific">Podospora didyma</name>
    <dbReference type="NCBI Taxonomy" id="330526"/>
    <lineage>
        <taxon>Eukaryota</taxon>
        <taxon>Fungi</taxon>
        <taxon>Dikarya</taxon>
        <taxon>Ascomycota</taxon>
        <taxon>Pezizomycotina</taxon>
        <taxon>Sordariomycetes</taxon>
        <taxon>Sordariomycetidae</taxon>
        <taxon>Sordariales</taxon>
        <taxon>Podosporaceae</taxon>
        <taxon>Podospora</taxon>
    </lineage>
</organism>
<sequence>MIPAILRIAQGYLSSPEFMVGRLPSRSVSTKQLLRKHKCGIWLELGFIFLAGRFWTGPAFDYGYLLELGLLAFYFSYFLSIFPVDMEGITCHYALHRWAWQEPMGSSAREGSLLIGACNVHHSGVPT</sequence>
<keyword evidence="3" id="KW-1185">Reference proteome</keyword>
<gene>
    <name evidence="2" type="ORF">B0H63DRAFT_69891</name>
</gene>
<keyword evidence="1" id="KW-1133">Transmembrane helix</keyword>
<keyword evidence="1" id="KW-0812">Transmembrane</keyword>
<dbReference type="Proteomes" id="UP001285441">
    <property type="component" value="Unassembled WGS sequence"/>
</dbReference>
<proteinExistence type="predicted"/>
<feature type="transmembrane region" description="Helical" evidence="1">
    <location>
        <begin position="39"/>
        <end position="56"/>
    </location>
</feature>
<accession>A0AAE0N2B9</accession>
<reference evidence="2" key="2">
    <citation type="submission" date="2023-06" db="EMBL/GenBank/DDBJ databases">
        <authorList>
            <consortium name="Lawrence Berkeley National Laboratory"/>
            <person name="Haridas S."/>
            <person name="Hensen N."/>
            <person name="Bonometti L."/>
            <person name="Westerberg I."/>
            <person name="Brannstrom I.O."/>
            <person name="Guillou S."/>
            <person name="Cros-Aarteil S."/>
            <person name="Calhoun S."/>
            <person name="Kuo A."/>
            <person name="Mondo S."/>
            <person name="Pangilinan J."/>
            <person name="Riley R."/>
            <person name="LaButti K."/>
            <person name="Andreopoulos B."/>
            <person name="Lipzen A."/>
            <person name="Chen C."/>
            <person name="Yanf M."/>
            <person name="Daum C."/>
            <person name="Ng V."/>
            <person name="Clum A."/>
            <person name="Steindorff A."/>
            <person name="Ohm R."/>
            <person name="Martin F."/>
            <person name="Silar P."/>
            <person name="Natvig D."/>
            <person name="Lalanne C."/>
            <person name="Gautier V."/>
            <person name="Ament-velasquez S.L."/>
            <person name="Kruys A."/>
            <person name="Hutchinson M.I."/>
            <person name="Powell A.J."/>
            <person name="Barry K."/>
            <person name="Miller A.N."/>
            <person name="Grigoriev I.V."/>
            <person name="Debuchy R."/>
            <person name="Gladieux P."/>
            <person name="Thoren M.H."/>
            <person name="Johannesson H."/>
        </authorList>
    </citation>
    <scope>NUCLEOTIDE SEQUENCE</scope>
    <source>
        <strain evidence="2">CBS 232.78</strain>
    </source>
</reference>
<feature type="transmembrane region" description="Helical" evidence="1">
    <location>
        <begin position="62"/>
        <end position="82"/>
    </location>
</feature>
<comment type="caution">
    <text evidence="2">The sequence shown here is derived from an EMBL/GenBank/DDBJ whole genome shotgun (WGS) entry which is preliminary data.</text>
</comment>
<keyword evidence="1" id="KW-0472">Membrane</keyword>
<name>A0AAE0N2B9_9PEZI</name>
<dbReference type="EMBL" id="JAULSW010000010">
    <property type="protein sequence ID" value="KAK3368127.1"/>
    <property type="molecule type" value="Genomic_DNA"/>
</dbReference>
<reference evidence="2" key="1">
    <citation type="journal article" date="2023" name="Mol. Phylogenet. Evol.">
        <title>Genome-scale phylogeny and comparative genomics of the fungal order Sordariales.</title>
        <authorList>
            <person name="Hensen N."/>
            <person name="Bonometti L."/>
            <person name="Westerberg I."/>
            <person name="Brannstrom I.O."/>
            <person name="Guillou S."/>
            <person name="Cros-Aarteil S."/>
            <person name="Calhoun S."/>
            <person name="Haridas S."/>
            <person name="Kuo A."/>
            <person name="Mondo S."/>
            <person name="Pangilinan J."/>
            <person name="Riley R."/>
            <person name="LaButti K."/>
            <person name="Andreopoulos B."/>
            <person name="Lipzen A."/>
            <person name="Chen C."/>
            <person name="Yan M."/>
            <person name="Daum C."/>
            <person name="Ng V."/>
            <person name="Clum A."/>
            <person name="Steindorff A."/>
            <person name="Ohm R.A."/>
            <person name="Martin F."/>
            <person name="Silar P."/>
            <person name="Natvig D.O."/>
            <person name="Lalanne C."/>
            <person name="Gautier V."/>
            <person name="Ament-Velasquez S.L."/>
            <person name="Kruys A."/>
            <person name="Hutchinson M.I."/>
            <person name="Powell A.J."/>
            <person name="Barry K."/>
            <person name="Miller A.N."/>
            <person name="Grigoriev I.V."/>
            <person name="Debuchy R."/>
            <person name="Gladieux P."/>
            <person name="Hiltunen Thoren M."/>
            <person name="Johannesson H."/>
        </authorList>
    </citation>
    <scope>NUCLEOTIDE SEQUENCE</scope>
    <source>
        <strain evidence="2">CBS 232.78</strain>
    </source>
</reference>
<protein>
    <submittedName>
        <fullName evidence="2">Uncharacterized protein</fullName>
    </submittedName>
</protein>
<dbReference type="AlphaFoldDB" id="A0AAE0N2B9"/>